<dbReference type="EMBL" id="MU970171">
    <property type="protein sequence ID" value="KAK9319651.1"/>
    <property type="molecule type" value="Genomic_DNA"/>
</dbReference>
<dbReference type="Proteomes" id="UP001489719">
    <property type="component" value="Unassembled WGS sequence"/>
</dbReference>
<keyword evidence="2" id="KW-1185">Reference proteome</keyword>
<evidence type="ECO:0000313" key="2">
    <source>
        <dbReference type="Proteomes" id="UP001489719"/>
    </source>
</evidence>
<sequence length="238" mass="26757">MAVANLCNFGNRSRCWRDCRKESLHITVNGRPASDHVLDPGWINYHRTVELTAYDVTSKLWEGRNVWELMLAMAFMPETKGTASSGHHVLFAELHLFHRDASIPFNIEPQLACQEKCYLPRLPTYTLQRLMIGVFHGTLRNLSLVQKIFLSGSGGPETLSPEFSFTSARYIQVEGGSMEPGRGYPVIHSTVGQHVSSVSRRLGSMKVDKNDVNALLNALYWTFSSSLFSCHSDCPHIE</sequence>
<evidence type="ECO:0000313" key="1">
    <source>
        <dbReference type="EMBL" id="KAK9319651.1"/>
    </source>
</evidence>
<name>A0ACC3TF89_9ASCO</name>
<comment type="caution">
    <text evidence="1">The sequence shown here is derived from an EMBL/GenBank/DDBJ whole genome shotgun (WGS) entry which is preliminary data.</text>
</comment>
<protein>
    <submittedName>
        <fullName evidence="1">Uncharacterized protein</fullName>
    </submittedName>
</protein>
<proteinExistence type="predicted"/>
<gene>
    <name evidence="1" type="ORF">V1517DRAFT_341514</name>
</gene>
<accession>A0ACC3TF89</accession>
<reference evidence="2" key="1">
    <citation type="journal article" date="2024" name="Front. Bioeng. Biotechnol.">
        <title>Genome-scale model development and genomic sequencing of the oleaginous clade Lipomyces.</title>
        <authorList>
            <person name="Czajka J.J."/>
            <person name="Han Y."/>
            <person name="Kim J."/>
            <person name="Mondo S.J."/>
            <person name="Hofstad B.A."/>
            <person name="Robles A."/>
            <person name="Haridas S."/>
            <person name="Riley R."/>
            <person name="LaButti K."/>
            <person name="Pangilinan J."/>
            <person name="Andreopoulos W."/>
            <person name="Lipzen A."/>
            <person name="Yan J."/>
            <person name="Wang M."/>
            <person name="Ng V."/>
            <person name="Grigoriev I.V."/>
            <person name="Spatafora J.W."/>
            <person name="Magnuson J.K."/>
            <person name="Baker S.E."/>
            <person name="Pomraning K.R."/>
        </authorList>
    </citation>
    <scope>NUCLEOTIDE SEQUENCE [LARGE SCALE GENOMIC DNA]</scope>
    <source>
        <strain evidence="2">CBS 10300</strain>
    </source>
</reference>
<organism evidence="1 2">
    <name type="scientific">Lipomyces orientalis</name>
    <dbReference type="NCBI Taxonomy" id="1233043"/>
    <lineage>
        <taxon>Eukaryota</taxon>
        <taxon>Fungi</taxon>
        <taxon>Dikarya</taxon>
        <taxon>Ascomycota</taxon>
        <taxon>Saccharomycotina</taxon>
        <taxon>Lipomycetes</taxon>
        <taxon>Lipomycetales</taxon>
        <taxon>Lipomycetaceae</taxon>
        <taxon>Lipomyces</taxon>
    </lineage>
</organism>